<reference evidence="1" key="1">
    <citation type="submission" date="2024-05" db="EMBL/GenBank/DDBJ databases">
        <title>Characterization of a novel Rickettsia species. (Rickettsia oklahomia sp. nov.) from Amblyomma americanum ticks.</title>
        <authorList>
            <person name="Korla P.K."/>
            <person name="Karounos M."/>
            <person name="Wilson J.M."/>
            <person name="Little S.E."/>
            <person name="Qurollo B.A."/>
        </authorList>
    </citation>
    <scope>NUCLEOTIDE SEQUENCE</scope>
    <source>
        <strain evidence="1">Oklahoma-10</strain>
    </source>
</reference>
<protein>
    <submittedName>
        <fullName evidence="1">Uncharacterized protein</fullName>
    </submittedName>
</protein>
<gene>
    <name evidence="1" type="ORF">AAGW17_05005</name>
</gene>
<evidence type="ECO:0000313" key="1">
    <source>
        <dbReference type="EMBL" id="XBG66277.1"/>
    </source>
</evidence>
<accession>A0AAU7BYA5</accession>
<dbReference type="RefSeq" id="WP_347938894.1">
    <property type="nucleotide sequence ID" value="NZ_CP157197.1"/>
</dbReference>
<dbReference type="EMBL" id="CP157197">
    <property type="protein sequence ID" value="XBG66277.1"/>
    <property type="molecule type" value="Genomic_DNA"/>
</dbReference>
<dbReference type="AlphaFoldDB" id="A0AAU7BYA5"/>
<proteinExistence type="predicted"/>
<dbReference type="KEGG" id="rof:AAGW17_05005"/>
<name>A0AAU7BYA5_9RICK</name>
<sequence length="69" mass="8293">MKSVNNLKEIVEKHYKEKPDKKYISQIIKLFDKCVIIDYITKTAVFNIFDNEMFEKFIKRTDIMVVDMA</sequence>
<organism evidence="1">
    <name type="scientific">Rickettsia oklahomensis</name>
    <dbReference type="NCBI Taxonomy" id="3141789"/>
    <lineage>
        <taxon>Bacteria</taxon>
        <taxon>Pseudomonadati</taxon>
        <taxon>Pseudomonadota</taxon>
        <taxon>Alphaproteobacteria</taxon>
        <taxon>Rickettsiales</taxon>
        <taxon>Rickettsiaceae</taxon>
        <taxon>Rickettsieae</taxon>
        <taxon>Rickettsia</taxon>
        <taxon>belli group</taxon>
    </lineage>
</organism>